<dbReference type="AlphaFoldDB" id="M3TGD5"/>
<dbReference type="OrthoDB" id="5517693at2"/>
<evidence type="ECO:0000313" key="2">
    <source>
        <dbReference type="Proteomes" id="UP000035009"/>
    </source>
</evidence>
<organism evidence="1 2">
    <name type="scientific">Gordonia malaquae NBRC 108250</name>
    <dbReference type="NCBI Taxonomy" id="1223542"/>
    <lineage>
        <taxon>Bacteria</taxon>
        <taxon>Bacillati</taxon>
        <taxon>Actinomycetota</taxon>
        <taxon>Actinomycetes</taxon>
        <taxon>Mycobacteriales</taxon>
        <taxon>Gordoniaceae</taxon>
        <taxon>Gordonia</taxon>
    </lineage>
</organism>
<protein>
    <recommendedName>
        <fullName evidence="3">AbiEi antitoxin C-terminal domain-containing protein</fullName>
    </recommendedName>
</protein>
<gene>
    <name evidence="1" type="ORF">GM1_018_00940</name>
</gene>
<dbReference type="eggNOG" id="COG5340">
    <property type="taxonomic scope" value="Bacteria"/>
</dbReference>
<evidence type="ECO:0000313" key="1">
    <source>
        <dbReference type="EMBL" id="GAC80531.1"/>
    </source>
</evidence>
<sequence>MWPVNRYGIVNRASALDAGIPERRITEAVRSGELQVVGRGQYLPGVVLSESAQPTALLYRKRCIAAATGPGRLVLSHDSAAAVHGLELLYPDTVHVHLTNGLSGGGYTRARRIVHPGILSDDEVVEIDGVLVTSLERTVVDVALASSRFAQSLTVLDGGLAHGLTDDSLQRAFSTPRRGVSLARRALRFADGRSESPGESWSRAQMIEDDLRLPDLQVEYQLRSGRTARCDFGVRDVFVAEFDGLVKYRRDMRDGEDPEDVVIREKIREDELRDLGLDVARWIWSDLTAHRVTSIVRAHYSRLGIDL</sequence>
<proteinExistence type="predicted"/>
<evidence type="ECO:0008006" key="3">
    <source>
        <dbReference type="Google" id="ProtNLM"/>
    </source>
</evidence>
<keyword evidence="2" id="KW-1185">Reference proteome</keyword>
<dbReference type="RefSeq" id="WP_008379606.1">
    <property type="nucleotide sequence ID" value="NZ_BAOP01000018.1"/>
</dbReference>
<accession>M3TGD5</accession>
<reference evidence="1 2" key="1">
    <citation type="submission" date="2013-02" db="EMBL/GenBank/DDBJ databases">
        <title>Whole genome shotgun sequence of Gordonia malaquae NBRC 108250.</title>
        <authorList>
            <person name="Yoshida I."/>
            <person name="Hosoyama A."/>
            <person name="Tsuchikane K."/>
            <person name="Ando Y."/>
            <person name="Baba S."/>
            <person name="Ohji S."/>
            <person name="Hamada M."/>
            <person name="Tamura T."/>
            <person name="Yamazoe A."/>
            <person name="Yamazaki S."/>
            <person name="Fujita N."/>
        </authorList>
    </citation>
    <scope>NUCLEOTIDE SEQUENCE [LARGE SCALE GENOMIC DNA]</scope>
    <source>
        <strain evidence="1 2">NBRC 108250</strain>
    </source>
</reference>
<dbReference type="STRING" id="410332.SAMN04488550_4005"/>
<comment type="caution">
    <text evidence="1">The sequence shown here is derived from an EMBL/GenBank/DDBJ whole genome shotgun (WGS) entry which is preliminary data.</text>
</comment>
<dbReference type="Proteomes" id="UP000035009">
    <property type="component" value="Unassembled WGS sequence"/>
</dbReference>
<name>M3TGD5_GORML</name>
<dbReference type="EMBL" id="BAOP01000018">
    <property type="protein sequence ID" value="GAC80531.1"/>
    <property type="molecule type" value="Genomic_DNA"/>
</dbReference>